<dbReference type="PROSITE" id="PS50240">
    <property type="entry name" value="TRYPSIN_DOM"/>
    <property type="match status" value="1"/>
</dbReference>
<evidence type="ECO:0000259" key="12">
    <source>
        <dbReference type="PROSITE" id="PS50240"/>
    </source>
</evidence>
<dbReference type="Gene3D" id="2.40.10.10">
    <property type="entry name" value="Trypsin-like serine proteases"/>
    <property type="match status" value="1"/>
</dbReference>
<evidence type="ECO:0000256" key="10">
    <source>
        <dbReference type="RuleBase" id="RU363034"/>
    </source>
</evidence>
<gene>
    <name evidence="13" type="ORF">Pmani_011185</name>
</gene>
<dbReference type="GO" id="GO:0004252">
    <property type="term" value="F:serine-type endopeptidase activity"/>
    <property type="evidence" value="ECO:0007669"/>
    <property type="project" value="InterPro"/>
</dbReference>
<keyword evidence="1" id="KW-0768">Sushi</keyword>
<evidence type="ECO:0000256" key="6">
    <source>
        <dbReference type="ARBA" id="ARBA00022825"/>
    </source>
</evidence>
<feature type="domain" description="Peptidase S1" evidence="12">
    <location>
        <begin position="98"/>
        <end position="345"/>
    </location>
</feature>
<dbReference type="Pfam" id="PF00089">
    <property type="entry name" value="Trypsin"/>
    <property type="match status" value="1"/>
</dbReference>
<evidence type="ECO:0000313" key="14">
    <source>
        <dbReference type="Proteomes" id="UP001292094"/>
    </source>
</evidence>
<evidence type="ECO:0000256" key="8">
    <source>
        <dbReference type="ARBA" id="ARBA00052079"/>
    </source>
</evidence>
<keyword evidence="4 10" id="KW-0378">Hydrolase</keyword>
<keyword evidence="5" id="KW-0353">Hemolymph clotting</keyword>
<sequence>MKKKKKEEEEKKEKEEEEEEEKEEEKKEKEEEEEEEKEEEKKEKEEEEEEEKEEEEKEGGEGTHYETEEEEDRDKYEEEEDIDYSLYECGMKNVEGRIIGGDETTAGEWPWQVALVHAPTTSLYCGASLINPRFLLTAAHCASILPIHQVEAWLGAHDLSKGVEEGRVVRKISQVIIHNQHNRRTLANDLALLRMVQPVNNSRTVRPVCLPEDLDWDAGLSAGMDGRRGGVVAGWGLTEELGHPSKLLVQVHLPFISVGECRMLYHNVNQVTSNMLCTLHDPNPQHPAMDSCKGDSGGPLVVEGEDGRWRQVGVVSFGYGCGRESFPAVYTRITRYLLWIYINIIQSEISQMPT</sequence>
<evidence type="ECO:0000256" key="11">
    <source>
        <dbReference type="SAM" id="MobiDB-lite"/>
    </source>
</evidence>
<dbReference type="EC" id="3.4.21.84" evidence="9"/>
<dbReference type="InterPro" id="IPR009003">
    <property type="entry name" value="Peptidase_S1_PA"/>
</dbReference>
<keyword evidence="3" id="KW-0732">Signal</keyword>
<dbReference type="PANTHER" id="PTHR24252">
    <property type="entry name" value="ACROSIN-RELATED"/>
    <property type="match status" value="1"/>
</dbReference>
<reference evidence="13" key="1">
    <citation type="submission" date="2023-11" db="EMBL/GenBank/DDBJ databases">
        <title>Genome assemblies of two species of porcelain crab, Petrolisthes cinctipes and Petrolisthes manimaculis (Anomura: Porcellanidae).</title>
        <authorList>
            <person name="Angst P."/>
        </authorList>
    </citation>
    <scope>NUCLEOTIDE SEQUENCE</scope>
    <source>
        <strain evidence="13">PB745_02</strain>
        <tissue evidence="13">Gill</tissue>
    </source>
</reference>
<keyword evidence="2 10" id="KW-0645">Protease</keyword>
<accession>A0AAE1Q3H5</accession>
<feature type="compositionally biased region" description="Basic and acidic residues" evidence="11">
    <location>
        <begin position="1"/>
        <end position="14"/>
    </location>
</feature>
<dbReference type="PANTHER" id="PTHR24252:SF7">
    <property type="entry name" value="HYALIN"/>
    <property type="match status" value="1"/>
</dbReference>
<dbReference type="EMBL" id="JAWZYT010000891">
    <property type="protein sequence ID" value="KAK4317787.1"/>
    <property type="molecule type" value="Genomic_DNA"/>
</dbReference>
<dbReference type="InterPro" id="IPR001254">
    <property type="entry name" value="Trypsin_dom"/>
</dbReference>
<feature type="compositionally biased region" description="Acidic residues" evidence="11">
    <location>
        <begin position="67"/>
        <end position="79"/>
    </location>
</feature>
<dbReference type="AlphaFoldDB" id="A0AAE1Q3H5"/>
<dbReference type="GO" id="GO:0042381">
    <property type="term" value="P:hemolymph coagulation"/>
    <property type="evidence" value="ECO:0007669"/>
    <property type="project" value="UniProtKB-KW"/>
</dbReference>
<dbReference type="PROSITE" id="PS00135">
    <property type="entry name" value="TRYPSIN_SER"/>
    <property type="match status" value="1"/>
</dbReference>
<dbReference type="InterPro" id="IPR043504">
    <property type="entry name" value="Peptidase_S1_PA_chymotrypsin"/>
</dbReference>
<organism evidence="13 14">
    <name type="scientific">Petrolisthes manimaculis</name>
    <dbReference type="NCBI Taxonomy" id="1843537"/>
    <lineage>
        <taxon>Eukaryota</taxon>
        <taxon>Metazoa</taxon>
        <taxon>Ecdysozoa</taxon>
        <taxon>Arthropoda</taxon>
        <taxon>Crustacea</taxon>
        <taxon>Multicrustacea</taxon>
        <taxon>Malacostraca</taxon>
        <taxon>Eumalacostraca</taxon>
        <taxon>Eucarida</taxon>
        <taxon>Decapoda</taxon>
        <taxon>Pleocyemata</taxon>
        <taxon>Anomura</taxon>
        <taxon>Galatheoidea</taxon>
        <taxon>Porcellanidae</taxon>
        <taxon>Petrolisthes</taxon>
    </lineage>
</organism>
<comment type="catalytic activity">
    <reaction evidence="8">
        <text>Selective cleavage of 103-Arg-|-Ser-104 and 124-Ile-|-Ile-125 bonds in Limulus clotting factor B to form activated factor B. Cleavage of -Pro-Arg-|-Xaa- bonds in synthetic substrates.</text>
        <dbReference type="EC" id="3.4.21.84"/>
    </reaction>
</comment>
<evidence type="ECO:0000256" key="1">
    <source>
        <dbReference type="ARBA" id="ARBA00022659"/>
    </source>
</evidence>
<dbReference type="InterPro" id="IPR001314">
    <property type="entry name" value="Peptidase_S1A"/>
</dbReference>
<dbReference type="SUPFAM" id="SSF50494">
    <property type="entry name" value="Trypsin-like serine proteases"/>
    <property type="match status" value="1"/>
</dbReference>
<dbReference type="PRINTS" id="PR00722">
    <property type="entry name" value="CHYMOTRYPSIN"/>
</dbReference>
<keyword evidence="6 10" id="KW-0720">Serine protease</keyword>
<evidence type="ECO:0000256" key="5">
    <source>
        <dbReference type="ARBA" id="ARBA00022820"/>
    </source>
</evidence>
<dbReference type="PROSITE" id="PS00134">
    <property type="entry name" value="TRYPSIN_HIS"/>
    <property type="match status" value="1"/>
</dbReference>
<keyword evidence="7" id="KW-1015">Disulfide bond</keyword>
<dbReference type="SMART" id="SM00020">
    <property type="entry name" value="Tryp_SPc"/>
    <property type="match status" value="1"/>
</dbReference>
<dbReference type="CDD" id="cd00190">
    <property type="entry name" value="Tryp_SPc"/>
    <property type="match status" value="1"/>
</dbReference>
<feature type="compositionally biased region" description="Acidic residues" evidence="11">
    <location>
        <begin position="45"/>
        <end position="58"/>
    </location>
</feature>
<evidence type="ECO:0000256" key="9">
    <source>
        <dbReference type="ARBA" id="ARBA00066707"/>
    </source>
</evidence>
<proteinExistence type="predicted"/>
<evidence type="ECO:0000256" key="7">
    <source>
        <dbReference type="ARBA" id="ARBA00023157"/>
    </source>
</evidence>
<evidence type="ECO:0000256" key="4">
    <source>
        <dbReference type="ARBA" id="ARBA00022801"/>
    </source>
</evidence>
<name>A0AAE1Q3H5_9EUCA</name>
<dbReference type="InterPro" id="IPR033116">
    <property type="entry name" value="TRYPSIN_SER"/>
</dbReference>
<dbReference type="GO" id="GO:0006508">
    <property type="term" value="P:proteolysis"/>
    <property type="evidence" value="ECO:0007669"/>
    <property type="project" value="UniProtKB-KW"/>
</dbReference>
<dbReference type="Proteomes" id="UP001292094">
    <property type="component" value="Unassembled WGS sequence"/>
</dbReference>
<feature type="region of interest" description="Disordered" evidence="11">
    <location>
        <begin position="1"/>
        <end position="79"/>
    </location>
</feature>
<dbReference type="InterPro" id="IPR018114">
    <property type="entry name" value="TRYPSIN_HIS"/>
</dbReference>
<protein>
    <recommendedName>
        <fullName evidence="9">limulus clotting factor C</fullName>
        <ecNumber evidence="9">3.4.21.84</ecNumber>
    </recommendedName>
</protein>
<dbReference type="FunFam" id="2.40.10.10:FF:000120">
    <property type="entry name" value="Putative serine protease"/>
    <property type="match status" value="1"/>
</dbReference>
<evidence type="ECO:0000256" key="2">
    <source>
        <dbReference type="ARBA" id="ARBA00022670"/>
    </source>
</evidence>
<evidence type="ECO:0000256" key="3">
    <source>
        <dbReference type="ARBA" id="ARBA00022729"/>
    </source>
</evidence>
<comment type="caution">
    <text evidence="13">The sequence shown here is derived from an EMBL/GenBank/DDBJ whole genome shotgun (WGS) entry which is preliminary data.</text>
</comment>
<evidence type="ECO:0000313" key="13">
    <source>
        <dbReference type="EMBL" id="KAK4317787.1"/>
    </source>
</evidence>
<keyword evidence="14" id="KW-1185">Reference proteome</keyword>